<accession>A0A0F5JW81</accession>
<proteinExistence type="predicted"/>
<keyword evidence="1" id="KW-1133">Transmembrane helix</keyword>
<dbReference type="AlphaFoldDB" id="A0A0F5JW81"/>
<evidence type="ECO:0000313" key="2">
    <source>
        <dbReference type="EMBL" id="KKB61919.1"/>
    </source>
</evidence>
<comment type="caution">
    <text evidence="2">The sequence shown here is derived from an EMBL/GenBank/DDBJ whole genome shotgun (WGS) entry which is preliminary data.</text>
</comment>
<dbReference type="RefSeq" id="WP_024903782.1">
    <property type="nucleotide sequence ID" value="NZ_CADFGU010000009.1"/>
</dbReference>
<dbReference type="Proteomes" id="UP000033618">
    <property type="component" value="Unassembled WGS sequence"/>
</dbReference>
<keyword evidence="1" id="KW-0472">Membrane</keyword>
<reference evidence="2 3" key="1">
    <citation type="submission" date="2015-03" db="EMBL/GenBank/DDBJ databases">
        <title>Draft Genome Sequence of Burkholderia andropogonis type strain ICMP2807, isolated from Sorghum bicolor.</title>
        <authorList>
            <person name="Lopes-Santos L."/>
            <person name="Castro D.B."/>
            <person name="Ottoboni L.M."/>
            <person name="Park D."/>
            <person name="Weirc B.S."/>
            <person name="Destefano S.A."/>
        </authorList>
    </citation>
    <scope>NUCLEOTIDE SEQUENCE [LARGE SCALE GENOMIC DNA]</scope>
    <source>
        <strain evidence="2 3">ICMP2807</strain>
    </source>
</reference>
<evidence type="ECO:0000313" key="3">
    <source>
        <dbReference type="Proteomes" id="UP000033618"/>
    </source>
</evidence>
<evidence type="ECO:0000256" key="1">
    <source>
        <dbReference type="SAM" id="Phobius"/>
    </source>
</evidence>
<gene>
    <name evidence="2" type="ORF">WM40_20245</name>
</gene>
<dbReference type="EMBL" id="LAQU01000028">
    <property type="protein sequence ID" value="KKB61919.1"/>
    <property type="molecule type" value="Genomic_DNA"/>
</dbReference>
<organism evidence="2 3">
    <name type="scientific">Robbsia andropogonis</name>
    <dbReference type="NCBI Taxonomy" id="28092"/>
    <lineage>
        <taxon>Bacteria</taxon>
        <taxon>Pseudomonadati</taxon>
        <taxon>Pseudomonadota</taxon>
        <taxon>Betaproteobacteria</taxon>
        <taxon>Burkholderiales</taxon>
        <taxon>Burkholderiaceae</taxon>
        <taxon>Robbsia</taxon>
    </lineage>
</organism>
<feature type="transmembrane region" description="Helical" evidence="1">
    <location>
        <begin position="21"/>
        <end position="42"/>
    </location>
</feature>
<protein>
    <submittedName>
        <fullName evidence="2">Uncharacterized protein</fullName>
    </submittedName>
</protein>
<dbReference type="PATRIC" id="fig|28092.6.peg.4760"/>
<name>A0A0F5JW81_9BURK</name>
<keyword evidence="3" id="KW-1185">Reference proteome</keyword>
<keyword evidence="1" id="KW-0812">Transmembrane</keyword>
<sequence>MRNSENGSFDSSTVKSARMWRVLRTAVCATGLAGIPFLAAYAGSVSIPVVRDNVTGAISSTTAPLVDPINKETAKITGPASAIQPKIGETTAPINDSAMFRANTALQNQVASGSAGYITP</sequence>